<protein>
    <submittedName>
        <fullName evidence="2">Uncharacterized protein</fullName>
    </submittedName>
</protein>
<feature type="chain" id="PRO_5010579439" evidence="1">
    <location>
        <begin position="23"/>
        <end position="249"/>
    </location>
</feature>
<dbReference type="EMBL" id="FUZU01000004">
    <property type="protein sequence ID" value="SKC86484.1"/>
    <property type="molecule type" value="Genomic_DNA"/>
</dbReference>
<accession>A0A1T5MES2</accession>
<reference evidence="2 3" key="1">
    <citation type="submission" date="2017-02" db="EMBL/GenBank/DDBJ databases">
        <authorList>
            <person name="Peterson S.W."/>
        </authorList>
    </citation>
    <scope>NUCLEOTIDE SEQUENCE [LARGE SCALE GENOMIC DNA]</scope>
    <source>
        <strain evidence="2 3">DSM 25262</strain>
    </source>
</reference>
<evidence type="ECO:0000313" key="2">
    <source>
        <dbReference type="EMBL" id="SKC86484.1"/>
    </source>
</evidence>
<evidence type="ECO:0000256" key="1">
    <source>
        <dbReference type="SAM" id="SignalP"/>
    </source>
</evidence>
<dbReference type="Proteomes" id="UP000190961">
    <property type="component" value="Unassembled WGS sequence"/>
</dbReference>
<keyword evidence="3" id="KW-1185">Reference proteome</keyword>
<dbReference type="STRING" id="688867.SAMN05660236_5159"/>
<keyword evidence="1" id="KW-0732">Signal</keyword>
<sequence>MQQRLYFFILLALLVMTQNSDAQSVVPSSIRATNTIDKLSDMRGLETGEMLFGIPLPEGKVIGDTYLDVKWKTGSIMLYDKDRLIERYPIRYDIHANELDIKTGKSVKVIAGNKIKSFSWIDSSYTAPIYFINAKDFKDEEGGSFSGFFEVLIDGTLPLLRKTDIVVKKADYNVQLNVGSTDDKILKKDIYYYMKDGKALEVPSSKKKLLALFGHHAEAVEKYMKENKGATKQRDLVLAFDYYKKLVKN</sequence>
<evidence type="ECO:0000313" key="3">
    <source>
        <dbReference type="Proteomes" id="UP000190961"/>
    </source>
</evidence>
<dbReference type="OrthoDB" id="759189at2"/>
<proteinExistence type="predicted"/>
<organism evidence="2 3">
    <name type="scientific">Ohtaekwangia koreensis</name>
    <dbReference type="NCBI Taxonomy" id="688867"/>
    <lineage>
        <taxon>Bacteria</taxon>
        <taxon>Pseudomonadati</taxon>
        <taxon>Bacteroidota</taxon>
        <taxon>Cytophagia</taxon>
        <taxon>Cytophagales</taxon>
        <taxon>Fulvivirgaceae</taxon>
        <taxon>Ohtaekwangia</taxon>
    </lineage>
</organism>
<name>A0A1T5MES2_9BACT</name>
<dbReference type="AlphaFoldDB" id="A0A1T5MES2"/>
<dbReference type="RefSeq" id="WP_143785940.1">
    <property type="nucleotide sequence ID" value="NZ_FUZU01000004.1"/>
</dbReference>
<gene>
    <name evidence="2" type="ORF">SAMN05660236_5159</name>
</gene>
<feature type="signal peptide" evidence="1">
    <location>
        <begin position="1"/>
        <end position="22"/>
    </location>
</feature>